<reference evidence="3" key="1">
    <citation type="submission" date="2021-03" db="EMBL/GenBank/DDBJ databases">
        <authorList>
            <person name="Bekaert M."/>
        </authorList>
    </citation>
    <scope>NUCLEOTIDE SEQUENCE</scope>
</reference>
<gene>
    <name evidence="3" type="ORF">MEDL_30666</name>
</gene>
<comment type="caution">
    <text evidence="3">The sequence shown here is derived from an EMBL/GenBank/DDBJ whole genome shotgun (WGS) entry which is preliminary data.</text>
</comment>
<name>A0A8S3S786_MYTED</name>
<dbReference type="EMBL" id="CAJPWZ010001499">
    <property type="protein sequence ID" value="CAG2216966.1"/>
    <property type="molecule type" value="Genomic_DNA"/>
</dbReference>
<dbReference type="Proteomes" id="UP000683360">
    <property type="component" value="Unassembled WGS sequence"/>
</dbReference>
<feature type="region of interest" description="Disordered" evidence="2">
    <location>
        <begin position="95"/>
        <end position="150"/>
    </location>
</feature>
<feature type="compositionally biased region" description="Low complexity" evidence="2">
    <location>
        <begin position="121"/>
        <end position="130"/>
    </location>
</feature>
<keyword evidence="1" id="KW-0175">Coiled coil</keyword>
<keyword evidence="4" id="KW-1185">Reference proteome</keyword>
<evidence type="ECO:0000256" key="2">
    <source>
        <dbReference type="SAM" id="MobiDB-lite"/>
    </source>
</evidence>
<evidence type="ECO:0000256" key="1">
    <source>
        <dbReference type="SAM" id="Coils"/>
    </source>
</evidence>
<protein>
    <submittedName>
        <fullName evidence="3">Uncharacterized protein</fullName>
    </submittedName>
</protein>
<evidence type="ECO:0000313" key="3">
    <source>
        <dbReference type="EMBL" id="CAG2216966.1"/>
    </source>
</evidence>
<dbReference type="OrthoDB" id="6179519at2759"/>
<evidence type="ECO:0000313" key="4">
    <source>
        <dbReference type="Proteomes" id="UP000683360"/>
    </source>
</evidence>
<dbReference type="AlphaFoldDB" id="A0A8S3S786"/>
<feature type="coiled-coil region" evidence="1">
    <location>
        <begin position="173"/>
        <end position="213"/>
    </location>
</feature>
<accession>A0A8S3S786</accession>
<sequence length="225" mass="25502">MYNIGGVDKYSQALATLSRENDRLISILLSSEASHEEKASSAAQLEETTNKYMNLSDCYIDYLKRKNTLDSQRELISHQLIRSVNMHKTETAMNYSLSKLEPPEPTQAFTQTELKKEPNVSNSVRSQSSRSSRRSGRSNASCSSTMMRQKAHLEAARKRLEYVDQESTLVQKKAQLEANTTIEKAKLEKMTKELEAKRDVAVAEAELQAMEEVFMIVIKSTMIII</sequence>
<organism evidence="3 4">
    <name type="scientific">Mytilus edulis</name>
    <name type="common">Blue mussel</name>
    <dbReference type="NCBI Taxonomy" id="6550"/>
    <lineage>
        <taxon>Eukaryota</taxon>
        <taxon>Metazoa</taxon>
        <taxon>Spiralia</taxon>
        <taxon>Lophotrochozoa</taxon>
        <taxon>Mollusca</taxon>
        <taxon>Bivalvia</taxon>
        <taxon>Autobranchia</taxon>
        <taxon>Pteriomorphia</taxon>
        <taxon>Mytilida</taxon>
        <taxon>Mytiloidea</taxon>
        <taxon>Mytilidae</taxon>
        <taxon>Mytilinae</taxon>
        <taxon>Mytilus</taxon>
    </lineage>
</organism>
<proteinExistence type="predicted"/>